<dbReference type="WBParaSite" id="SPAL_0001220100.2">
    <property type="protein sequence ID" value="SPAL_0001220100.2"/>
    <property type="gene ID" value="SPAL_0001220100"/>
</dbReference>
<dbReference type="PANTHER" id="PTHR46671:SF7">
    <property type="entry name" value="CORE-2_I-BRANCHING ENZYME"/>
    <property type="match status" value="1"/>
</dbReference>
<dbReference type="Proteomes" id="UP000046392">
    <property type="component" value="Unplaced"/>
</dbReference>
<name>A0A0N5C2J3_STREA</name>
<proteinExistence type="predicted"/>
<keyword evidence="1" id="KW-0812">Transmembrane</keyword>
<evidence type="ECO:0000256" key="1">
    <source>
        <dbReference type="SAM" id="Phobius"/>
    </source>
</evidence>
<keyword evidence="1" id="KW-1133">Transmembrane helix</keyword>
<feature type="transmembrane region" description="Helical" evidence="1">
    <location>
        <begin position="134"/>
        <end position="157"/>
    </location>
</feature>
<reference evidence="3" key="1">
    <citation type="submission" date="2017-02" db="UniProtKB">
        <authorList>
            <consortium name="WormBaseParasite"/>
        </authorList>
    </citation>
    <scope>IDENTIFICATION</scope>
</reference>
<organism evidence="2 3">
    <name type="scientific">Strongyloides papillosus</name>
    <name type="common">Intestinal threadworm</name>
    <dbReference type="NCBI Taxonomy" id="174720"/>
    <lineage>
        <taxon>Eukaryota</taxon>
        <taxon>Metazoa</taxon>
        <taxon>Ecdysozoa</taxon>
        <taxon>Nematoda</taxon>
        <taxon>Chromadorea</taxon>
        <taxon>Rhabditida</taxon>
        <taxon>Tylenchina</taxon>
        <taxon>Panagrolaimomorpha</taxon>
        <taxon>Strongyloidoidea</taxon>
        <taxon>Strongyloididae</taxon>
        <taxon>Strongyloides</taxon>
    </lineage>
</organism>
<dbReference type="AlphaFoldDB" id="A0A0N5C2J3"/>
<feature type="transmembrane region" description="Helical" evidence="1">
    <location>
        <begin position="163"/>
        <end position="184"/>
    </location>
</feature>
<accession>A0A0N5C2J3</accession>
<evidence type="ECO:0000313" key="2">
    <source>
        <dbReference type="Proteomes" id="UP000046392"/>
    </source>
</evidence>
<keyword evidence="2" id="KW-1185">Reference proteome</keyword>
<keyword evidence="1" id="KW-0472">Membrane</keyword>
<evidence type="ECO:0000313" key="3">
    <source>
        <dbReference type="WBParaSite" id="SPAL_0001220100.2"/>
    </source>
</evidence>
<protein>
    <submittedName>
        <fullName evidence="3">SSD domain-containing protein</fullName>
    </submittedName>
</protein>
<dbReference type="PANTHER" id="PTHR46671">
    <property type="entry name" value="PROTEIN CBG11221"/>
    <property type="match status" value="1"/>
</dbReference>
<sequence>MRGYYLNESMFKEEDEYLLAFAINVFHKDVRNLNKFFKDVLVVEIEFPMDRSSVNSILNIYECMESLNDKNYKYLFLLQNDDVLLQTDRRLVQIIMLYNGSLDIDFGNPFTSRPVNVIKNVSFKHKGLNIFKKVGPFLVLKFLIGFLVVIFSVLGFLVVTFPVFVSLVGTFLGFVSLVGTFLVLGFPVVLFLVLGFLVVILSVLGFLVDTFLVLGFTVGPFLEFLYSKYSSYNEAGLVFIDFPSFNTIFACSSSSRRSFIKP</sequence>
<dbReference type="STRING" id="174720.A0A0N5C2J3"/>
<feature type="transmembrane region" description="Helical" evidence="1">
    <location>
        <begin position="191"/>
        <end position="215"/>
    </location>
</feature>